<proteinExistence type="predicted"/>
<name>A0A5M6AEH5_9BACE</name>
<accession>A0A5M6AEH5</accession>
<feature type="compositionally biased region" description="Polar residues" evidence="2">
    <location>
        <begin position="8"/>
        <end position="34"/>
    </location>
</feature>
<gene>
    <name evidence="3" type="ORF">F2Y86_00560</name>
</gene>
<comment type="caution">
    <text evidence="3">The sequence shown here is derived from an EMBL/GenBank/DDBJ whole genome shotgun (WGS) entry which is preliminary data.</text>
</comment>
<dbReference type="RefSeq" id="WP_149949136.1">
    <property type="nucleotide sequence ID" value="NZ_RCXI01000001.1"/>
</dbReference>
<feature type="coiled-coil region" evidence="1">
    <location>
        <begin position="67"/>
        <end position="94"/>
    </location>
</feature>
<dbReference type="AlphaFoldDB" id="A0A5M6AEH5"/>
<sequence length="410" mass="46341">MKEMIKTAGQTAMESGKEVNNTSSVESFNNKETMTTESHTTALIKYNVVEQARIVLEEKKKFLVDNANADKNIIKSAQVNINKAEKEYAEALKSVKLPITHVEVWEVKESTTDCEIISKKKSEIIIAVSSYNMATTKANTELGKELIQEDKFEKQPLFVTEAGLFYQENIELKDLNGNAVPKGTPNVYVPVDNANQYWQWQAYHEANINSIIKDEQSLTIENVRIKKFESLQEFAQYRGINNVLSRGFNGLEKAGNAALATQNEFYQKVFEVAIELKASISTIVKYYYHGKLLKGKVWNNAMLGVVLDNFQYDLNVGDQIIKTLQDKAFNSKTIKERYMIDAITQFANYTPQGATEKIGIDETLKVIQSLSKDDVKFLEAVPLDKVNEIYSALLTQYFKNQGILKSEATA</sequence>
<keyword evidence="1" id="KW-0175">Coiled coil</keyword>
<reference evidence="3 4" key="1">
    <citation type="journal article" date="2019" name="Nat. Med.">
        <title>A library of human gut bacterial isolates paired with longitudinal multiomics data enables mechanistic microbiome research.</title>
        <authorList>
            <person name="Poyet M."/>
            <person name="Groussin M."/>
            <person name="Gibbons S.M."/>
            <person name="Avila-Pacheco J."/>
            <person name="Jiang X."/>
            <person name="Kearney S.M."/>
            <person name="Perrotta A.R."/>
            <person name="Berdy B."/>
            <person name="Zhao S."/>
            <person name="Lieberman T.D."/>
            <person name="Swanson P.K."/>
            <person name="Smith M."/>
            <person name="Roesemann S."/>
            <person name="Alexander J.E."/>
            <person name="Rich S.A."/>
            <person name="Livny J."/>
            <person name="Vlamakis H."/>
            <person name="Clish C."/>
            <person name="Bullock K."/>
            <person name="Deik A."/>
            <person name="Scott J."/>
            <person name="Pierce K.A."/>
            <person name="Xavier R.J."/>
            <person name="Alm E.J."/>
        </authorList>
    </citation>
    <scope>NUCLEOTIDE SEQUENCE [LARGE SCALE GENOMIC DNA]</scope>
    <source>
        <strain evidence="3 4">BIOML-A7</strain>
    </source>
</reference>
<evidence type="ECO:0000256" key="1">
    <source>
        <dbReference type="SAM" id="Coils"/>
    </source>
</evidence>
<organism evidence="3 4">
    <name type="scientific">Bacteroides cellulosilyticus</name>
    <dbReference type="NCBI Taxonomy" id="246787"/>
    <lineage>
        <taxon>Bacteria</taxon>
        <taxon>Pseudomonadati</taxon>
        <taxon>Bacteroidota</taxon>
        <taxon>Bacteroidia</taxon>
        <taxon>Bacteroidales</taxon>
        <taxon>Bacteroidaceae</taxon>
        <taxon>Bacteroides</taxon>
    </lineage>
</organism>
<protein>
    <submittedName>
        <fullName evidence="3">Uncharacterized protein</fullName>
    </submittedName>
</protein>
<evidence type="ECO:0000256" key="2">
    <source>
        <dbReference type="SAM" id="MobiDB-lite"/>
    </source>
</evidence>
<feature type="region of interest" description="Disordered" evidence="2">
    <location>
        <begin position="1"/>
        <end position="34"/>
    </location>
</feature>
<evidence type="ECO:0000313" key="4">
    <source>
        <dbReference type="Proteomes" id="UP000325055"/>
    </source>
</evidence>
<evidence type="ECO:0000313" key="3">
    <source>
        <dbReference type="EMBL" id="KAA5411249.1"/>
    </source>
</evidence>
<dbReference type="Proteomes" id="UP000325055">
    <property type="component" value="Unassembled WGS sequence"/>
</dbReference>
<dbReference type="EMBL" id="VVYW01000001">
    <property type="protein sequence ID" value="KAA5411249.1"/>
    <property type="molecule type" value="Genomic_DNA"/>
</dbReference>